<feature type="region of interest" description="Disordered" evidence="1">
    <location>
        <begin position="74"/>
        <end position="103"/>
    </location>
</feature>
<dbReference type="EMBL" id="QEYD01000005">
    <property type="protein sequence ID" value="PWE29107.1"/>
    <property type="molecule type" value="Genomic_DNA"/>
</dbReference>
<keyword evidence="4" id="KW-1185">Reference proteome</keyword>
<keyword evidence="2" id="KW-0472">Membrane</keyword>
<reference evidence="3 4" key="1">
    <citation type="submission" date="2018-05" db="EMBL/GenBank/DDBJ databases">
        <title>Pararhodobacter marina sp. nov., isolated from deep-sea water of the Indian Ocean.</title>
        <authorList>
            <person name="Lai Q.Sr."/>
            <person name="Liu X."/>
            <person name="Shao Z."/>
        </authorList>
    </citation>
    <scope>NUCLEOTIDE SEQUENCE [LARGE SCALE GENOMIC DNA]</scope>
    <source>
        <strain evidence="3 4">CIC4N-9</strain>
    </source>
</reference>
<organism evidence="3 4">
    <name type="scientific">Pararhodobacter marinus</name>
    <dbReference type="NCBI Taxonomy" id="2184063"/>
    <lineage>
        <taxon>Bacteria</taxon>
        <taxon>Pseudomonadati</taxon>
        <taxon>Pseudomonadota</taxon>
        <taxon>Alphaproteobacteria</taxon>
        <taxon>Rhodobacterales</taxon>
        <taxon>Paracoccaceae</taxon>
        <taxon>Pararhodobacter</taxon>
    </lineage>
</organism>
<proteinExistence type="predicted"/>
<evidence type="ECO:0000256" key="2">
    <source>
        <dbReference type="SAM" id="Phobius"/>
    </source>
</evidence>
<evidence type="ECO:0000256" key="1">
    <source>
        <dbReference type="SAM" id="MobiDB-lite"/>
    </source>
</evidence>
<gene>
    <name evidence="3" type="ORF">C4N9_09855</name>
</gene>
<feature type="compositionally biased region" description="Basic residues" evidence="1">
    <location>
        <begin position="83"/>
        <end position="93"/>
    </location>
</feature>
<name>A0A2U2CB64_9RHOB</name>
<keyword evidence="2" id="KW-0812">Transmembrane</keyword>
<dbReference type="AlphaFoldDB" id="A0A2U2CB64"/>
<keyword evidence="2" id="KW-1133">Transmembrane helix</keyword>
<dbReference type="Proteomes" id="UP000244940">
    <property type="component" value="Unassembled WGS sequence"/>
</dbReference>
<accession>A0A2U2CB64</accession>
<sequence>MKKVTPLMRSMGPTLAAGAIAGAAVLAGILAGAYDGQLLALASTAGIALALSFELALWSWTLLAGRARNNGVRSATVSTAQRRVGRTMARRSPLRVPMQKRTA</sequence>
<comment type="caution">
    <text evidence="3">The sequence shown here is derived from an EMBL/GenBank/DDBJ whole genome shotgun (WGS) entry which is preliminary data.</text>
</comment>
<feature type="transmembrane region" description="Helical" evidence="2">
    <location>
        <begin position="41"/>
        <end position="63"/>
    </location>
</feature>
<evidence type="ECO:0000313" key="4">
    <source>
        <dbReference type="Proteomes" id="UP000244940"/>
    </source>
</evidence>
<evidence type="ECO:0000313" key="3">
    <source>
        <dbReference type="EMBL" id="PWE29107.1"/>
    </source>
</evidence>
<protein>
    <submittedName>
        <fullName evidence="3">Uncharacterized protein</fullName>
    </submittedName>
</protein>